<accession>A0A9X3HR57</accession>
<dbReference type="Pfam" id="PF13584">
    <property type="entry name" value="BatD"/>
    <property type="match status" value="1"/>
</dbReference>
<keyword evidence="1" id="KW-1133">Transmembrane helix</keyword>
<evidence type="ECO:0000313" key="4">
    <source>
        <dbReference type="Proteomes" id="UP001155586"/>
    </source>
</evidence>
<dbReference type="AlphaFoldDB" id="A0A9X3HR57"/>
<evidence type="ECO:0000256" key="2">
    <source>
        <dbReference type="SAM" id="SignalP"/>
    </source>
</evidence>
<keyword evidence="1" id="KW-0812">Transmembrane</keyword>
<proteinExistence type="predicted"/>
<dbReference type="RefSeq" id="WP_265687206.1">
    <property type="nucleotide sequence ID" value="NZ_JAKRRX010000032.1"/>
</dbReference>
<keyword evidence="4" id="KW-1185">Reference proteome</keyword>
<evidence type="ECO:0000256" key="1">
    <source>
        <dbReference type="SAM" id="Phobius"/>
    </source>
</evidence>
<sequence>MKLHKSLMAALLCAMALFSVSSQAATAWATVSKNKVAKNEVFQLRVVVDEKASSGDIDFSQLEDDFFISRPSFGTSVNIINGERNVRSEWNISLAALKLGTHTIPSFSVSGTESQPINITVVMDQDTPDVSELIELQNHLDKTQLYPSESAILKSRLIIKADPRRLQNPKVVPPLIKGMTLTAQGEPNQYQSVLDGVEVTVLDQTYRVTALESGTYTLNAPAFNGAVVYGNNRTGTTKLISVDTKPEQFAITVAPKPSQYQGFWLPSSKLTLSQVWKDQDGNQIDPSTPFNTSVGESLTREISLSIEGLTSEQFPNLVTRYPDSIRLYAEKPHFSTNDDGLVTMTVKQVLIPQQAGEVQLDNLSVNWWHSQTKTPKTANVTGLVLNVEPGEALNTIAPTSTPPNQQPVKVETVTVKDSGVWPYLTALFAVLWLATLVCFLKQRKTPKQEEQRAPYPADDNLTALKEALQRKDVIQAQLYGQRWLQSQQNLRSEDKAEFESALSRLARAFSTTPSENDTQTLLKMLEALEKQTRFSKASKEHLAKL</sequence>
<reference evidence="3" key="1">
    <citation type="submission" date="2022-02" db="EMBL/GenBank/DDBJ databases">
        <title>Vibrio sp. nov., a new bacterium isolated from Bohai sea, China.</title>
        <authorList>
            <person name="Yuan Y."/>
        </authorList>
    </citation>
    <scope>NUCLEOTIDE SEQUENCE</scope>
    <source>
        <strain evidence="3">DBSS07</strain>
    </source>
</reference>
<dbReference type="PANTHER" id="PTHR40940">
    <property type="entry name" value="PROTEIN BATD-RELATED"/>
    <property type="match status" value="1"/>
</dbReference>
<dbReference type="PANTHER" id="PTHR40940:SF1">
    <property type="entry name" value="PROTEIN BATD"/>
    <property type="match status" value="1"/>
</dbReference>
<feature type="transmembrane region" description="Helical" evidence="1">
    <location>
        <begin position="420"/>
        <end position="440"/>
    </location>
</feature>
<protein>
    <submittedName>
        <fullName evidence="3">BatD family protein</fullName>
    </submittedName>
</protein>
<dbReference type="Proteomes" id="UP001155586">
    <property type="component" value="Unassembled WGS sequence"/>
</dbReference>
<keyword evidence="2" id="KW-0732">Signal</keyword>
<feature type="signal peptide" evidence="2">
    <location>
        <begin position="1"/>
        <end position="24"/>
    </location>
</feature>
<organism evidence="3 4">
    <name type="scientific">Vibrio paucivorans</name>
    <dbReference type="NCBI Taxonomy" id="2829489"/>
    <lineage>
        <taxon>Bacteria</taxon>
        <taxon>Pseudomonadati</taxon>
        <taxon>Pseudomonadota</taxon>
        <taxon>Gammaproteobacteria</taxon>
        <taxon>Vibrionales</taxon>
        <taxon>Vibrionaceae</taxon>
        <taxon>Vibrio</taxon>
    </lineage>
</organism>
<dbReference type="EMBL" id="JAKRRX010000032">
    <property type="protein sequence ID" value="MCW8333718.1"/>
    <property type="molecule type" value="Genomic_DNA"/>
</dbReference>
<gene>
    <name evidence="3" type="ORF">MD483_07765</name>
</gene>
<evidence type="ECO:0000313" key="3">
    <source>
        <dbReference type="EMBL" id="MCW8333718.1"/>
    </source>
</evidence>
<keyword evidence="1" id="KW-0472">Membrane</keyword>
<feature type="chain" id="PRO_5040940822" evidence="2">
    <location>
        <begin position="25"/>
        <end position="545"/>
    </location>
</feature>
<dbReference type="InterPro" id="IPR025738">
    <property type="entry name" value="BatD"/>
</dbReference>
<comment type="caution">
    <text evidence="3">The sequence shown here is derived from an EMBL/GenBank/DDBJ whole genome shotgun (WGS) entry which is preliminary data.</text>
</comment>
<name>A0A9X3HR57_9VIBR</name>